<gene>
    <name evidence="6" type="ORF">BJ122_102326</name>
</gene>
<dbReference type="PANTHER" id="PTHR11712:SF336">
    <property type="entry name" value="3-OXOACYL-[ACYL-CARRIER-PROTEIN] SYNTHASE, MITOCHONDRIAL"/>
    <property type="match status" value="1"/>
</dbReference>
<evidence type="ECO:0000256" key="4">
    <source>
        <dbReference type="RuleBase" id="RU003694"/>
    </source>
</evidence>
<dbReference type="GO" id="GO:0006633">
    <property type="term" value="P:fatty acid biosynthetic process"/>
    <property type="evidence" value="ECO:0007669"/>
    <property type="project" value="InterPro"/>
</dbReference>
<protein>
    <submittedName>
        <fullName evidence="6">3-oxoacyl-[acyl-carrier-protein] synthase II</fullName>
    </submittedName>
</protein>
<dbReference type="Pfam" id="PF02801">
    <property type="entry name" value="Ketoacyl-synt_C"/>
    <property type="match status" value="1"/>
</dbReference>
<comment type="pathway">
    <text evidence="1">Lipid metabolism; fatty acid biosynthesis.</text>
</comment>
<sequence length="428" mass="44480">MTATRDKFGRPIVAVTGMGVITSLGAGLAENWSKLTAGQSGLSTITRFPTDGLKTTVAGTVDFIAVDPFTSTDLGERLADLATEEAISQSGIGSKGDFPGPLFLAVAPVETEWTAREQLAKAVGGDAEIDYDALLRVGGGGRFAHFHRRFLFGSVADHLAETFGTKGSPISLSTACASGASAIQLGVEAIRRGETDAALCVATDGSVNAEALIRFSLLSALSTQNDPPQAASKPFAKNRDGFVMAEGAGALVLENLDAAKARGAKILGVIVGCGELADSFHRTRSSPDGKPIIGCVRNALADAGLAPEQIDYINAHGTGTPENDKMEYLGISTVFGDRTPSIPVSSNKSMVGHTLSAAGAVEAIFSLLTLEHQRIPPTINYDVPDPAIPFDVVPNKARDARVTAVMSNSFGFGGQNASLILTREPLSH</sequence>
<proteinExistence type="inferred from homology"/>
<dbReference type="Gene3D" id="3.40.47.10">
    <property type="match status" value="1"/>
</dbReference>
<dbReference type="SMART" id="SM00825">
    <property type="entry name" value="PKS_KS"/>
    <property type="match status" value="1"/>
</dbReference>
<evidence type="ECO:0000313" key="7">
    <source>
        <dbReference type="Proteomes" id="UP000248148"/>
    </source>
</evidence>
<evidence type="ECO:0000256" key="3">
    <source>
        <dbReference type="ARBA" id="ARBA00022679"/>
    </source>
</evidence>
<evidence type="ECO:0000256" key="2">
    <source>
        <dbReference type="ARBA" id="ARBA00008467"/>
    </source>
</evidence>
<comment type="similarity">
    <text evidence="2 4">Belongs to the thiolase-like superfamily. Beta-ketoacyl-ACP synthases family.</text>
</comment>
<dbReference type="PANTHER" id="PTHR11712">
    <property type="entry name" value="POLYKETIDE SYNTHASE-RELATED"/>
    <property type="match status" value="1"/>
</dbReference>
<dbReference type="InterPro" id="IPR014030">
    <property type="entry name" value="Ketoacyl_synth_N"/>
</dbReference>
<accession>A0A318TML2</accession>
<name>A0A318TML2_9BRAD</name>
<evidence type="ECO:0000313" key="6">
    <source>
        <dbReference type="EMBL" id="PYF05100.1"/>
    </source>
</evidence>
<dbReference type="AlphaFoldDB" id="A0A318TML2"/>
<organism evidence="6 7">
    <name type="scientific">Rhodopseudomonas faecalis</name>
    <dbReference type="NCBI Taxonomy" id="99655"/>
    <lineage>
        <taxon>Bacteria</taxon>
        <taxon>Pseudomonadati</taxon>
        <taxon>Pseudomonadota</taxon>
        <taxon>Alphaproteobacteria</taxon>
        <taxon>Hyphomicrobiales</taxon>
        <taxon>Nitrobacteraceae</taxon>
        <taxon>Rhodopseudomonas</taxon>
    </lineage>
</organism>
<dbReference type="GO" id="GO:0004315">
    <property type="term" value="F:3-oxoacyl-[acyl-carrier-protein] synthase activity"/>
    <property type="evidence" value="ECO:0007669"/>
    <property type="project" value="InterPro"/>
</dbReference>
<dbReference type="InterPro" id="IPR020841">
    <property type="entry name" value="PKS_Beta-ketoAc_synthase_dom"/>
</dbReference>
<dbReference type="EMBL" id="QJTI01000002">
    <property type="protein sequence ID" value="PYF05100.1"/>
    <property type="molecule type" value="Genomic_DNA"/>
</dbReference>
<keyword evidence="7" id="KW-1185">Reference proteome</keyword>
<dbReference type="RefSeq" id="WP_110779729.1">
    <property type="nucleotide sequence ID" value="NZ_QJTI01000002.1"/>
</dbReference>
<evidence type="ECO:0000256" key="1">
    <source>
        <dbReference type="ARBA" id="ARBA00005194"/>
    </source>
</evidence>
<dbReference type="Proteomes" id="UP000248148">
    <property type="component" value="Unassembled WGS sequence"/>
</dbReference>
<dbReference type="InterPro" id="IPR000794">
    <property type="entry name" value="Beta-ketoacyl_synthase"/>
</dbReference>
<reference evidence="6 7" key="1">
    <citation type="submission" date="2018-06" db="EMBL/GenBank/DDBJ databases">
        <title>Genomic Encyclopedia of Archaeal and Bacterial Type Strains, Phase II (KMG-II): from individual species to whole genera.</title>
        <authorList>
            <person name="Goeker M."/>
        </authorList>
    </citation>
    <scope>NUCLEOTIDE SEQUENCE [LARGE SCALE GENOMIC DNA]</scope>
    <source>
        <strain evidence="6 7">JCM 11668</strain>
    </source>
</reference>
<keyword evidence="3 4" id="KW-0808">Transferase</keyword>
<dbReference type="PROSITE" id="PS52004">
    <property type="entry name" value="KS3_2"/>
    <property type="match status" value="1"/>
</dbReference>
<comment type="caution">
    <text evidence="6">The sequence shown here is derived from an EMBL/GenBank/DDBJ whole genome shotgun (WGS) entry which is preliminary data.</text>
</comment>
<dbReference type="SUPFAM" id="SSF53901">
    <property type="entry name" value="Thiolase-like"/>
    <property type="match status" value="2"/>
</dbReference>
<feature type="domain" description="Ketosynthase family 3 (KS3)" evidence="5">
    <location>
        <begin position="10"/>
        <end position="423"/>
    </location>
</feature>
<evidence type="ECO:0000259" key="5">
    <source>
        <dbReference type="PROSITE" id="PS52004"/>
    </source>
</evidence>
<dbReference type="CDD" id="cd00834">
    <property type="entry name" value="KAS_I_II"/>
    <property type="match status" value="1"/>
</dbReference>
<dbReference type="OrthoDB" id="9808669at2"/>
<dbReference type="Pfam" id="PF00109">
    <property type="entry name" value="ketoacyl-synt"/>
    <property type="match status" value="1"/>
</dbReference>
<dbReference type="InterPro" id="IPR014031">
    <property type="entry name" value="Ketoacyl_synth_C"/>
</dbReference>
<dbReference type="PROSITE" id="PS00606">
    <property type="entry name" value="KS3_1"/>
    <property type="match status" value="1"/>
</dbReference>
<dbReference type="NCBIfam" id="NF005076">
    <property type="entry name" value="PRK06501.1"/>
    <property type="match status" value="1"/>
</dbReference>
<dbReference type="InterPro" id="IPR018201">
    <property type="entry name" value="Ketoacyl_synth_AS"/>
</dbReference>
<dbReference type="InterPro" id="IPR016039">
    <property type="entry name" value="Thiolase-like"/>
</dbReference>
<dbReference type="GO" id="GO:0005829">
    <property type="term" value="C:cytosol"/>
    <property type="evidence" value="ECO:0007669"/>
    <property type="project" value="TreeGrafter"/>
</dbReference>